<protein>
    <submittedName>
        <fullName evidence="8">MFS transporter</fullName>
    </submittedName>
</protein>
<feature type="transmembrane region" description="Helical" evidence="6">
    <location>
        <begin position="271"/>
        <end position="292"/>
    </location>
</feature>
<keyword evidence="3 6" id="KW-0812">Transmembrane</keyword>
<accession>A0ABR8CHN7</accession>
<feature type="transmembrane region" description="Helical" evidence="6">
    <location>
        <begin position="298"/>
        <end position="319"/>
    </location>
</feature>
<gene>
    <name evidence="8" type="ORF">H6G18_00935</name>
</gene>
<feature type="transmembrane region" description="Helical" evidence="6">
    <location>
        <begin position="140"/>
        <end position="157"/>
    </location>
</feature>
<dbReference type="PROSITE" id="PS50850">
    <property type="entry name" value="MFS"/>
    <property type="match status" value="1"/>
</dbReference>
<feature type="transmembrane region" description="Helical" evidence="6">
    <location>
        <begin position="24"/>
        <end position="47"/>
    </location>
</feature>
<comment type="subcellular location">
    <subcellularLocation>
        <location evidence="1">Cell membrane</location>
        <topology evidence="1">Multi-pass membrane protein</topology>
    </subcellularLocation>
</comment>
<proteinExistence type="predicted"/>
<feature type="transmembrane region" description="Helical" evidence="6">
    <location>
        <begin position="163"/>
        <end position="182"/>
    </location>
</feature>
<feature type="transmembrane region" description="Helical" evidence="6">
    <location>
        <begin position="246"/>
        <end position="264"/>
    </location>
</feature>
<dbReference type="PANTHER" id="PTHR23513">
    <property type="entry name" value="INTEGRAL MEMBRANE EFFLUX PROTEIN-RELATED"/>
    <property type="match status" value="1"/>
</dbReference>
<dbReference type="InterPro" id="IPR020846">
    <property type="entry name" value="MFS_dom"/>
</dbReference>
<sequence>MKSNIFFFYSYRIISRMYFHLPVLFLHLFLSGMGILLTETLLMVYGLSIMLNTKTNSFLLNYMPQKSVIALGELLKAIGLFLIIWGTRVGNTNFWLPFLGQIIGGSGFSLAISSDSSLLRSITSKSSTDLFNNIQSKSQSLMFLSTLLAGVIGSILFDYEAHWPFYISMLANAMAIISILLISEEPNLSKQKTSSSKTHNSIQKPKITAEQGFWMNYYALSRAFLLASFVGFLPFFFLMLQVDIPFFGLVLSLFSIGAFFSALYSSQLMKVIGINNFIIITMGCTLISMILFSIFEDFGISLIAILLLGFGSGCIRPLTMKNLDLSNLNPQQRASILSTMEQRFSIINAVLLLVGGYILIEYNFQSLMIQITIAYVIAILIGFTSSTMTSRS</sequence>
<dbReference type="RefSeq" id="WP_190405194.1">
    <property type="nucleotide sequence ID" value="NZ_JACJRF010000001.1"/>
</dbReference>
<evidence type="ECO:0000256" key="2">
    <source>
        <dbReference type="ARBA" id="ARBA00022475"/>
    </source>
</evidence>
<dbReference type="Pfam" id="PF07690">
    <property type="entry name" value="MFS_1"/>
    <property type="match status" value="1"/>
</dbReference>
<evidence type="ECO:0000256" key="4">
    <source>
        <dbReference type="ARBA" id="ARBA00022989"/>
    </source>
</evidence>
<feature type="transmembrane region" description="Helical" evidence="6">
    <location>
        <begin position="340"/>
        <end position="360"/>
    </location>
</feature>
<comment type="caution">
    <text evidence="8">The sequence shown here is derived from an EMBL/GenBank/DDBJ whole genome shotgun (WGS) entry which is preliminary data.</text>
</comment>
<evidence type="ECO:0000313" key="8">
    <source>
        <dbReference type="EMBL" id="MBD2342712.1"/>
    </source>
</evidence>
<keyword evidence="4 6" id="KW-1133">Transmembrane helix</keyword>
<evidence type="ECO:0000256" key="1">
    <source>
        <dbReference type="ARBA" id="ARBA00004651"/>
    </source>
</evidence>
<feature type="domain" description="Major facilitator superfamily (MFS) profile" evidence="7">
    <location>
        <begin position="205"/>
        <end position="392"/>
    </location>
</feature>
<reference evidence="8 9" key="1">
    <citation type="journal article" date="2020" name="ISME J.">
        <title>Comparative genomics reveals insights into cyanobacterial evolution and habitat adaptation.</title>
        <authorList>
            <person name="Chen M.Y."/>
            <person name="Teng W.K."/>
            <person name="Zhao L."/>
            <person name="Hu C.X."/>
            <person name="Zhou Y.K."/>
            <person name="Han B.P."/>
            <person name="Song L.R."/>
            <person name="Shu W.S."/>
        </authorList>
    </citation>
    <scope>NUCLEOTIDE SEQUENCE [LARGE SCALE GENOMIC DNA]</scope>
    <source>
        <strain evidence="8 9">FACHB-260</strain>
    </source>
</reference>
<dbReference type="InterPro" id="IPR011701">
    <property type="entry name" value="MFS"/>
</dbReference>
<organism evidence="8 9">
    <name type="scientific">Anabaena subtropica FACHB-260</name>
    <dbReference type="NCBI Taxonomy" id="2692884"/>
    <lineage>
        <taxon>Bacteria</taxon>
        <taxon>Bacillati</taxon>
        <taxon>Cyanobacteriota</taxon>
        <taxon>Cyanophyceae</taxon>
        <taxon>Nostocales</taxon>
        <taxon>Nostocaceae</taxon>
        <taxon>Anabaena</taxon>
    </lineage>
</organism>
<evidence type="ECO:0000256" key="3">
    <source>
        <dbReference type="ARBA" id="ARBA00022692"/>
    </source>
</evidence>
<evidence type="ECO:0000313" key="9">
    <source>
        <dbReference type="Proteomes" id="UP000607281"/>
    </source>
</evidence>
<keyword evidence="5 6" id="KW-0472">Membrane</keyword>
<evidence type="ECO:0000256" key="5">
    <source>
        <dbReference type="ARBA" id="ARBA00023136"/>
    </source>
</evidence>
<dbReference type="SUPFAM" id="SSF103473">
    <property type="entry name" value="MFS general substrate transporter"/>
    <property type="match status" value="1"/>
</dbReference>
<keyword evidence="9" id="KW-1185">Reference proteome</keyword>
<dbReference type="PANTHER" id="PTHR23513:SF6">
    <property type="entry name" value="MAJOR FACILITATOR SUPERFAMILY ASSOCIATED DOMAIN-CONTAINING PROTEIN"/>
    <property type="match status" value="1"/>
</dbReference>
<evidence type="ECO:0000256" key="6">
    <source>
        <dbReference type="SAM" id="Phobius"/>
    </source>
</evidence>
<dbReference type="EMBL" id="JACJRF010000001">
    <property type="protein sequence ID" value="MBD2342712.1"/>
    <property type="molecule type" value="Genomic_DNA"/>
</dbReference>
<dbReference type="Proteomes" id="UP000607281">
    <property type="component" value="Unassembled WGS sequence"/>
</dbReference>
<keyword evidence="2" id="KW-1003">Cell membrane</keyword>
<dbReference type="InterPro" id="IPR036259">
    <property type="entry name" value="MFS_trans_sf"/>
</dbReference>
<evidence type="ECO:0000259" key="7">
    <source>
        <dbReference type="PROSITE" id="PS50850"/>
    </source>
</evidence>
<name>A0ABR8CHN7_9NOST</name>
<dbReference type="Gene3D" id="1.20.1250.20">
    <property type="entry name" value="MFS general substrate transporter like domains"/>
    <property type="match status" value="1"/>
</dbReference>
<feature type="transmembrane region" description="Helical" evidence="6">
    <location>
        <begin position="68"/>
        <end position="86"/>
    </location>
</feature>
<feature type="transmembrane region" description="Helical" evidence="6">
    <location>
        <begin position="98"/>
        <end position="119"/>
    </location>
</feature>
<feature type="transmembrane region" description="Helical" evidence="6">
    <location>
        <begin position="366"/>
        <end position="384"/>
    </location>
</feature>
<feature type="transmembrane region" description="Helical" evidence="6">
    <location>
        <begin position="223"/>
        <end position="240"/>
    </location>
</feature>